<dbReference type="GO" id="GO:0050660">
    <property type="term" value="F:flavin adenine dinucleotide binding"/>
    <property type="evidence" value="ECO:0007669"/>
    <property type="project" value="InterPro"/>
</dbReference>
<feature type="domain" description="Glucose-methanol-choline oxidoreductase C-terminal" evidence="2">
    <location>
        <begin position="16"/>
        <end position="83"/>
    </location>
</feature>
<dbReference type="SUPFAM" id="SSF51905">
    <property type="entry name" value="FAD/NAD(P)-binding domain"/>
    <property type="match status" value="1"/>
</dbReference>
<evidence type="ECO:0000313" key="4">
    <source>
        <dbReference type="Proteomes" id="UP000078468"/>
    </source>
</evidence>
<geneLocation type="plasmid" evidence="4">
    <name>pspa1</name>
</geneLocation>
<evidence type="ECO:0000313" key="3">
    <source>
        <dbReference type="EMBL" id="ANJ11991.1"/>
    </source>
</evidence>
<dbReference type="AlphaFoldDB" id="A0A191VAD7"/>
<dbReference type="Gene3D" id="3.50.50.60">
    <property type="entry name" value="FAD/NAD(P)-binding domain"/>
    <property type="match status" value="1"/>
</dbReference>
<dbReference type="Pfam" id="PF05199">
    <property type="entry name" value="GMC_oxred_C"/>
    <property type="match status" value="1"/>
</dbReference>
<dbReference type="InterPro" id="IPR036188">
    <property type="entry name" value="FAD/NAD-bd_sf"/>
</dbReference>
<dbReference type="Proteomes" id="UP000078468">
    <property type="component" value="Plasmid pspa1"/>
</dbReference>
<dbReference type="InterPro" id="IPR012132">
    <property type="entry name" value="GMC_OxRdtase"/>
</dbReference>
<dbReference type="GO" id="GO:0016614">
    <property type="term" value="F:oxidoreductase activity, acting on CH-OH group of donors"/>
    <property type="evidence" value="ECO:0007669"/>
    <property type="project" value="InterPro"/>
</dbReference>
<gene>
    <name evidence="3" type="ORF">Spa2297_33395</name>
</gene>
<dbReference type="InterPro" id="IPR007867">
    <property type="entry name" value="GMC_OxRtase_C"/>
</dbReference>
<organism evidence="3 4">
    <name type="scientific">Streptomyces parvulus</name>
    <dbReference type="NCBI Taxonomy" id="146923"/>
    <lineage>
        <taxon>Bacteria</taxon>
        <taxon>Bacillati</taxon>
        <taxon>Actinomycetota</taxon>
        <taxon>Actinomycetes</taxon>
        <taxon>Kitasatosporales</taxon>
        <taxon>Streptomycetaceae</taxon>
        <taxon>Streptomyces</taxon>
    </lineage>
</organism>
<sequence>MRSSSDTASRLTAVDEPSIAAHARTHFTSYCHLVGTCMMGEDDAAVVDSQLRVRGLAGLRVADASVIPSIPSGNTNATVYAIAERAAELLRGA</sequence>
<proteinExistence type="inferred from homology"/>
<dbReference type="PANTHER" id="PTHR11552:SF147">
    <property type="entry name" value="CHOLINE DEHYDROGENASE, MITOCHONDRIAL"/>
    <property type="match status" value="1"/>
</dbReference>
<keyword evidence="3" id="KW-0614">Plasmid</keyword>
<evidence type="ECO:0000259" key="2">
    <source>
        <dbReference type="Pfam" id="PF05199"/>
    </source>
</evidence>
<protein>
    <recommendedName>
        <fullName evidence="2">Glucose-methanol-choline oxidoreductase C-terminal domain-containing protein</fullName>
    </recommendedName>
</protein>
<dbReference type="Gene3D" id="3.30.410.40">
    <property type="match status" value="1"/>
</dbReference>
<reference evidence="3 4" key="1">
    <citation type="submission" date="2016-05" db="EMBL/GenBank/DDBJ databases">
        <title>Non-Contiguous Finished Genome Sequence of Streptomyces parvulus 2297 Integrated Site-Specifically with Actinophage R4.</title>
        <authorList>
            <person name="Nishizawa T."/>
            <person name="Miura T."/>
            <person name="Harada C."/>
            <person name="Guo Y."/>
            <person name="Narisawa K."/>
            <person name="Ohta H."/>
            <person name="Takahashi H."/>
            <person name="Shirai M."/>
        </authorList>
    </citation>
    <scope>NUCLEOTIDE SEQUENCE [LARGE SCALE GENOMIC DNA]</scope>
    <source>
        <strain evidence="3 4">2297</strain>
        <plasmid evidence="4">pspa1</plasmid>
    </source>
</reference>
<dbReference type="PANTHER" id="PTHR11552">
    <property type="entry name" value="GLUCOSE-METHANOL-CHOLINE GMC OXIDOREDUCTASE"/>
    <property type="match status" value="1"/>
</dbReference>
<comment type="similarity">
    <text evidence="1">Belongs to the GMC oxidoreductase family.</text>
</comment>
<evidence type="ECO:0000256" key="1">
    <source>
        <dbReference type="ARBA" id="ARBA00010790"/>
    </source>
</evidence>
<dbReference type="KEGG" id="spav:Spa2297_33395"/>
<dbReference type="EMBL" id="CP015867">
    <property type="protein sequence ID" value="ANJ11991.1"/>
    <property type="molecule type" value="Genomic_DNA"/>
</dbReference>
<accession>A0A191VAD7</accession>
<name>A0A191VAD7_9ACTN</name>